<gene>
    <name evidence="3" type="ORF">ACF05T_02370</name>
</gene>
<dbReference type="EMBL" id="JBIBSM010000001">
    <property type="protein sequence ID" value="MFF8274953.1"/>
    <property type="molecule type" value="Genomic_DNA"/>
</dbReference>
<dbReference type="Proteomes" id="UP001603013">
    <property type="component" value="Unassembled WGS sequence"/>
</dbReference>
<dbReference type="RefSeq" id="WP_391932727.1">
    <property type="nucleotide sequence ID" value="NZ_JBIBSM010000001.1"/>
</dbReference>
<feature type="region of interest" description="Disordered" evidence="1">
    <location>
        <begin position="235"/>
        <end position="265"/>
    </location>
</feature>
<keyword evidence="2" id="KW-0472">Membrane</keyword>
<evidence type="ECO:0000313" key="3">
    <source>
        <dbReference type="EMBL" id="MFF8274953.1"/>
    </source>
</evidence>
<keyword evidence="2" id="KW-0812">Transmembrane</keyword>
<organism evidence="3 4">
    <name type="scientific">Streptomyces lateritius</name>
    <dbReference type="NCBI Taxonomy" id="67313"/>
    <lineage>
        <taxon>Bacteria</taxon>
        <taxon>Bacillati</taxon>
        <taxon>Actinomycetota</taxon>
        <taxon>Actinomycetes</taxon>
        <taxon>Kitasatosporales</taxon>
        <taxon>Streptomycetaceae</taxon>
        <taxon>Streptomyces</taxon>
    </lineage>
</organism>
<evidence type="ECO:0000256" key="1">
    <source>
        <dbReference type="SAM" id="MobiDB-lite"/>
    </source>
</evidence>
<feature type="transmembrane region" description="Helical" evidence="2">
    <location>
        <begin position="15"/>
        <end position="36"/>
    </location>
</feature>
<proteinExistence type="predicted"/>
<accession>A0ABW6Y567</accession>
<keyword evidence="2" id="KW-1133">Transmembrane helix</keyword>
<sequence>MNESDKGLLSRTWKWILGVFGVVATGVIVAWLTGLFSTGEATILNKPVKLGVNSEKAGPLLNVGVEPGVGGECGQEVSQVYPYPPSDPLMNTPPGSGPRKNGKTWDEDPHAFGAVPAGPAWLTVALTTDDDRSVIITNIVFRVVDSRPSLKGTVVEPERGCGNGVTYHVGRVDFDRKPPYWSAVPADVHPGWRADDLRFPYKASKSDPAYLLIEVDPGSRHRSWYAEIYWKDGEESGSNRIPESGEFEMTPSNGLPVKKKLNGAD</sequence>
<protein>
    <submittedName>
        <fullName evidence="3">Uncharacterized protein</fullName>
    </submittedName>
</protein>
<evidence type="ECO:0000313" key="4">
    <source>
        <dbReference type="Proteomes" id="UP001603013"/>
    </source>
</evidence>
<comment type="caution">
    <text evidence="3">The sequence shown here is derived from an EMBL/GenBank/DDBJ whole genome shotgun (WGS) entry which is preliminary data.</text>
</comment>
<keyword evidence="4" id="KW-1185">Reference proteome</keyword>
<name>A0ABW6Y567_9ACTN</name>
<reference evidence="3 4" key="1">
    <citation type="submission" date="2024-10" db="EMBL/GenBank/DDBJ databases">
        <title>The Natural Products Discovery Center: Release of the First 8490 Sequenced Strains for Exploring Actinobacteria Biosynthetic Diversity.</title>
        <authorList>
            <person name="Kalkreuter E."/>
            <person name="Kautsar S.A."/>
            <person name="Yang D."/>
            <person name="Bader C.D."/>
            <person name="Teijaro C.N."/>
            <person name="Fluegel L."/>
            <person name="Davis C.M."/>
            <person name="Simpson J.R."/>
            <person name="Lauterbach L."/>
            <person name="Steele A.D."/>
            <person name="Gui C."/>
            <person name="Meng S."/>
            <person name="Li G."/>
            <person name="Viehrig K."/>
            <person name="Ye F."/>
            <person name="Su P."/>
            <person name="Kiefer A.F."/>
            <person name="Nichols A."/>
            <person name="Cepeda A.J."/>
            <person name="Yan W."/>
            <person name="Fan B."/>
            <person name="Jiang Y."/>
            <person name="Adhikari A."/>
            <person name="Zheng C.-J."/>
            <person name="Schuster L."/>
            <person name="Cowan T.M."/>
            <person name="Smanski M.J."/>
            <person name="Chevrette M.G."/>
            <person name="De Carvalho L.P.S."/>
            <person name="Shen B."/>
        </authorList>
    </citation>
    <scope>NUCLEOTIDE SEQUENCE [LARGE SCALE GENOMIC DNA]</scope>
    <source>
        <strain evidence="3 4">NPDC015755</strain>
    </source>
</reference>
<evidence type="ECO:0000256" key="2">
    <source>
        <dbReference type="SAM" id="Phobius"/>
    </source>
</evidence>